<dbReference type="Proteomes" id="UP000694864">
    <property type="component" value="Unplaced"/>
</dbReference>
<feature type="domain" description="Phorbol-ester/DAG-type" evidence="5">
    <location>
        <begin position="98"/>
        <end position="141"/>
    </location>
</feature>
<evidence type="ECO:0000256" key="4">
    <source>
        <dbReference type="ARBA" id="ARBA00022833"/>
    </source>
</evidence>
<reference evidence="7" key="1">
    <citation type="journal article" date="2014" name="Nat. Commun.">
        <title>The emerging biofuel crop Camelina sativa retains a highly undifferentiated hexaploid genome structure.</title>
        <authorList>
            <person name="Kagale S."/>
            <person name="Koh C."/>
            <person name="Nixon J."/>
            <person name="Bollina V."/>
            <person name="Clarke W.E."/>
            <person name="Tuteja R."/>
            <person name="Spillane C."/>
            <person name="Robinson S.J."/>
            <person name="Links M.G."/>
            <person name="Clarke C."/>
            <person name="Higgins E.E."/>
            <person name="Huebert T."/>
            <person name="Sharpe A.G."/>
            <person name="Parkin I.A."/>
        </authorList>
    </citation>
    <scope>NUCLEOTIDE SEQUENCE [LARGE SCALE GENOMIC DNA]</scope>
    <source>
        <strain evidence="7">cv. DH55</strain>
    </source>
</reference>
<keyword evidence="4" id="KW-0862">Zinc</keyword>
<keyword evidence="3" id="KW-0863">Zinc-finger</keyword>
<name>A0ABM0Y5P8_CAMSA</name>
<feature type="domain" description="Phorbol-ester/DAG-type" evidence="5">
    <location>
        <begin position="325"/>
        <end position="376"/>
    </location>
</feature>
<feature type="domain" description="Zinc finger PHD-type" evidence="6">
    <location>
        <begin position="424"/>
        <end position="485"/>
    </location>
</feature>
<dbReference type="Pfam" id="PF03107">
    <property type="entry name" value="C1_2"/>
    <property type="match status" value="6"/>
</dbReference>
<dbReference type="SMART" id="SM00249">
    <property type="entry name" value="PHD"/>
    <property type="match status" value="4"/>
</dbReference>
<evidence type="ECO:0000256" key="1">
    <source>
        <dbReference type="ARBA" id="ARBA00022723"/>
    </source>
</evidence>
<gene>
    <name evidence="8" type="primary">LOC104773079</name>
</gene>
<feature type="domain" description="Zinc finger PHD-type" evidence="6">
    <location>
        <begin position="287"/>
        <end position="362"/>
    </location>
</feature>
<evidence type="ECO:0000313" key="8">
    <source>
        <dbReference type="RefSeq" id="XP_010495934.1"/>
    </source>
</evidence>
<feature type="domain" description="Zinc finger PHD-type" evidence="6">
    <location>
        <begin position="40"/>
        <end position="116"/>
    </location>
</feature>
<proteinExistence type="predicted"/>
<evidence type="ECO:0000313" key="7">
    <source>
        <dbReference type="Proteomes" id="UP000694864"/>
    </source>
</evidence>
<dbReference type="InterPro" id="IPR053192">
    <property type="entry name" value="Vacuole_Formation_Reg"/>
</dbReference>
<evidence type="ECO:0000256" key="3">
    <source>
        <dbReference type="ARBA" id="ARBA00022771"/>
    </source>
</evidence>
<dbReference type="PANTHER" id="PTHR32410:SF162">
    <property type="entry name" value="CHP-RICH ZINC FINGER PROTEIN-LIKE-RELATED"/>
    <property type="match status" value="1"/>
</dbReference>
<dbReference type="InterPro" id="IPR002219">
    <property type="entry name" value="PKC_DAG/PE"/>
</dbReference>
<keyword evidence="2" id="KW-0677">Repeat</keyword>
<evidence type="ECO:0000256" key="2">
    <source>
        <dbReference type="ARBA" id="ARBA00022737"/>
    </source>
</evidence>
<dbReference type="PANTHER" id="PTHR32410">
    <property type="entry name" value="CYSTEINE/HISTIDINE-RICH C1 DOMAIN FAMILY PROTEIN"/>
    <property type="match status" value="1"/>
</dbReference>
<dbReference type="RefSeq" id="XP_010495934.1">
    <property type="nucleotide sequence ID" value="XM_010497632.2"/>
</dbReference>
<keyword evidence="7" id="KW-1185">Reference proteome</keyword>
<feature type="domain" description="Phorbol-ester/DAG-type" evidence="5">
    <location>
        <begin position="273"/>
        <end position="319"/>
    </location>
</feature>
<feature type="domain" description="Phorbol-ester/DAG-type" evidence="5">
    <location>
        <begin position="28"/>
        <end position="89"/>
    </location>
</feature>
<dbReference type="InterPro" id="IPR054483">
    <property type="entry name" value="DC1-like_CT"/>
</dbReference>
<dbReference type="Pfam" id="PF22926">
    <property type="entry name" value="C1-like_CT"/>
    <property type="match status" value="1"/>
</dbReference>
<evidence type="ECO:0000259" key="6">
    <source>
        <dbReference type="SMART" id="SM00249"/>
    </source>
</evidence>
<evidence type="ECO:0000259" key="5">
    <source>
        <dbReference type="SMART" id="SM00109"/>
    </source>
</evidence>
<reference evidence="8" key="2">
    <citation type="submission" date="2025-08" db="UniProtKB">
        <authorList>
            <consortium name="RefSeq"/>
        </authorList>
    </citation>
    <scope>IDENTIFICATION</scope>
    <source>
        <tissue evidence="8">Leaf</tissue>
    </source>
</reference>
<protein>
    <submittedName>
        <fullName evidence="8">Uncharacterized protein LOC104773079</fullName>
    </submittedName>
</protein>
<dbReference type="InterPro" id="IPR046349">
    <property type="entry name" value="C1-like_sf"/>
</dbReference>
<keyword evidence="1" id="KW-0479">Metal-binding</keyword>
<organism evidence="7 8">
    <name type="scientific">Camelina sativa</name>
    <name type="common">False flax</name>
    <name type="synonym">Myagrum sativum</name>
    <dbReference type="NCBI Taxonomy" id="90675"/>
    <lineage>
        <taxon>Eukaryota</taxon>
        <taxon>Viridiplantae</taxon>
        <taxon>Streptophyta</taxon>
        <taxon>Embryophyta</taxon>
        <taxon>Tracheophyta</taxon>
        <taxon>Spermatophyta</taxon>
        <taxon>Magnoliopsida</taxon>
        <taxon>eudicotyledons</taxon>
        <taxon>Gunneridae</taxon>
        <taxon>Pentapetalae</taxon>
        <taxon>rosids</taxon>
        <taxon>malvids</taxon>
        <taxon>Brassicales</taxon>
        <taxon>Brassicaceae</taxon>
        <taxon>Camelineae</taxon>
        <taxon>Camelina</taxon>
    </lineage>
</organism>
<dbReference type="SMART" id="SM00109">
    <property type="entry name" value="C1"/>
    <property type="match status" value="5"/>
</dbReference>
<feature type="domain" description="Phorbol-ester/DAG-type" evidence="5">
    <location>
        <begin position="407"/>
        <end position="462"/>
    </location>
</feature>
<sequence length="684" mass="78837">MEKFLALFNKGMEEEMSRLQKLLPFHEHPLVPFTRFDLTKCKVCYSSDEDNTIFISQQPGCSYIYGGYRCNEPGCDVVFHEDCAKPSPEINHPYHPDHPLELILLHTRVSNCSFCREFFSVGYRCSICDFELDLICARRPCPVVLAENSYLQHEHPLQLSNEEHETVRDCKGCGHQHKSWKHFYNCHQCEFFISLGCVDQSSPEAYHTSHPQHPLKSLRYEVPGYADKKCLLCGVEFDGLHRQLHHCGVCNVSICRACMKNPPPLGVLSPRTHEHQLHLVPRCIDFTCNACGTLGDRSPYFCLQCNFMVHRECIDLPRVININRHDHRISYTPRLGHGGRKCKVCRKKVDEFYGAYSCSKCSDYSVHSRCATRIDVWDMIELEGTPEEEETAPFEVIDDNTIRHYSHDHNLRLNHGRTLPENIVCRACIFQICSEPFYSCSRCNYILHEKCANLPLKKRHVCHNQPLRLVPSFRFYFLHWCSICGQEFTGFCYESDGLTLDVRCSSVSEPFDHKSHQHPLYLSTDQSKRCSECEAGGELSCDECVFSLCFKCAVLPQKVTRYRYDDHPLILSYGERSVDDEYWCEACEAKVNPGKWFYTCDDCGITLHISCVIGSYSYTIPGTLRFSKGEIVSNNSICRALCSVCNSRCKLPFILKLPKAEDGVDLYFCSLECENRIDRACFRF</sequence>
<dbReference type="GeneID" id="104773079"/>
<dbReference type="InterPro" id="IPR004146">
    <property type="entry name" value="DC1"/>
</dbReference>
<accession>A0ABM0Y5P8</accession>
<feature type="domain" description="Zinc finger PHD-type" evidence="6">
    <location>
        <begin position="583"/>
        <end position="642"/>
    </location>
</feature>
<dbReference type="InterPro" id="IPR001965">
    <property type="entry name" value="Znf_PHD"/>
</dbReference>
<dbReference type="SUPFAM" id="SSF57889">
    <property type="entry name" value="Cysteine-rich domain"/>
    <property type="match status" value="5"/>
</dbReference>